<accession>A0ACC0ITV6</accession>
<comment type="caution">
    <text evidence="1">The sequence shown here is derived from an EMBL/GenBank/DDBJ whole genome shotgun (WGS) entry which is preliminary data.</text>
</comment>
<dbReference type="EMBL" id="CM045760">
    <property type="protein sequence ID" value="KAI8028523.1"/>
    <property type="molecule type" value="Genomic_DNA"/>
</dbReference>
<evidence type="ECO:0000313" key="1">
    <source>
        <dbReference type="EMBL" id="KAI8028523.1"/>
    </source>
</evidence>
<name>A0ACC0ITV6_9ERIC</name>
<dbReference type="Proteomes" id="UP001060215">
    <property type="component" value="Chromosome 3"/>
</dbReference>
<protein>
    <submittedName>
        <fullName evidence="1">Uncharacterized protein</fullName>
    </submittedName>
</protein>
<evidence type="ECO:0000313" key="2">
    <source>
        <dbReference type="Proteomes" id="UP001060215"/>
    </source>
</evidence>
<sequence length="270" mass="30849">MMGCRDLLPHKKAVAFGIFTLGWNVSSVIARIWAVLETFCTMRLHQNIDKRKEADIYSKQADRINIVNQHKLPILYFLDMSTERGNLYPLFIMLCGTTSLEIHAIEDKRKEKSSKFLSGLKSRRDRNVCNLSFPESIQSSLTPFAFKCRFLQGPETDPPTVRTIRHAIDTQIDVLVRLINYTKIENLLKNMEDAFVLFSYLATVEIILNKVQELHKPFTEAGPTSIKDDAIVHAFGPERRGRVRGLGFVLKDAIGSTVAWAIHFISFDFE</sequence>
<organism evidence="1 2">
    <name type="scientific">Camellia lanceoleosa</name>
    <dbReference type="NCBI Taxonomy" id="1840588"/>
    <lineage>
        <taxon>Eukaryota</taxon>
        <taxon>Viridiplantae</taxon>
        <taxon>Streptophyta</taxon>
        <taxon>Embryophyta</taxon>
        <taxon>Tracheophyta</taxon>
        <taxon>Spermatophyta</taxon>
        <taxon>Magnoliopsida</taxon>
        <taxon>eudicotyledons</taxon>
        <taxon>Gunneridae</taxon>
        <taxon>Pentapetalae</taxon>
        <taxon>asterids</taxon>
        <taxon>Ericales</taxon>
        <taxon>Theaceae</taxon>
        <taxon>Camellia</taxon>
    </lineage>
</organism>
<reference evidence="1 2" key="1">
    <citation type="journal article" date="2022" name="Plant J.">
        <title>Chromosome-level genome of Camellia lanceoleosa provides a valuable resource for understanding genome evolution and self-incompatibility.</title>
        <authorList>
            <person name="Gong W."/>
            <person name="Xiao S."/>
            <person name="Wang L."/>
            <person name="Liao Z."/>
            <person name="Chang Y."/>
            <person name="Mo W."/>
            <person name="Hu G."/>
            <person name="Li W."/>
            <person name="Zhao G."/>
            <person name="Zhu H."/>
            <person name="Hu X."/>
            <person name="Ji K."/>
            <person name="Xiang X."/>
            <person name="Song Q."/>
            <person name="Yuan D."/>
            <person name="Jin S."/>
            <person name="Zhang L."/>
        </authorList>
    </citation>
    <scope>NUCLEOTIDE SEQUENCE [LARGE SCALE GENOMIC DNA]</scope>
    <source>
        <strain evidence="1">SQ_2022a</strain>
    </source>
</reference>
<proteinExistence type="predicted"/>
<keyword evidence="2" id="KW-1185">Reference proteome</keyword>
<gene>
    <name evidence="1" type="ORF">LOK49_LG02G00561</name>
</gene>